<gene>
    <name evidence="1" type="ORF">A8950_3693</name>
</gene>
<dbReference type="InterPro" id="IPR017842">
    <property type="entry name" value="Hopanoid_biosyn-assoc_HpnM"/>
</dbReference>
<evidence type="ECO:0000313" key="2">
    <source>
        <dbReference type="Proteomes" id="UP000295783"/>
    </source>
</evidence>
<dbReference type="InterPro" id="IPR008869">
    <property type="entry name" value="MlaC/ttg2D"/>
</dbReference>
<protein>
    <submittedName>
        <fullName evidence="1">Phospholipid transport system substrate-binding protein</fullName>
    </submittedName>
</protein>
<proteinExistence type="predicted"/>
<evidence type="ECO:0000313" key="1">
    <source>
        <dbReference type="EMBL" id="TDQ77541.1"/>
    </source>
</evidence>
<dbReference type="InterPro" id="IPR006311">
    <property type="entry name" value="TAT_signal"/>
</dbReference>
<dbReference type="Proteomes" id="UP000295783">
    <property type="component" value="Unassembled WGS sequence"/>
</dbReference>
<comment type="caution">
    <text evidence="1">The sequence shown here is derived from an EMBL/GenBank/DDBJ whole genome shotgun (WGS) entry which is preliminary data.</text>
</comment>
<name>A0A4R6WGW0_9PROT</name>
<dbReference type="OrthoDB" id="7358716at2"/>
<reference evidence="1 2" key="1">
    <citation type="submission" date="2019-03" db="EMBL/GenBank/DDBJ databases">
        <title>Genomic Encyclopedia of Type Strains, Phase III (KMG-III): the genomes of soil and plant-associated and newly described type strains.</title>
        <authorList>
            <person name="Whitman W."/>
        </authorList>
    </citation>
    <scope>NUCLEOTIDE SEQUENCE [LARGE SCALE GENOMIC DNA]</scope>
    <source>
        <strain evidence="1 2">CGMCC 1.7660</strain>
    </source>
</reference>
<accession>A0A4R6WGW0</accession>
<dbReference type="PROSITE" id="PS51318">
    <property type="entry name" value="TAT"/>
    <property type="match status" value="1"/>
</dbReference>
<dbReference type="RefSeq" id="WP_133615131.1">
    <property type="nucleotide sequence ID" value="NZ_SNYW01000014.1"/>
</dbReference>
<sequence>MISRRTLLGSLAVAGAGMVLGPRRVLADAGVEATARITAFYDALLECMRNGAELGFDGRYRIIQPVLNDTFDVATMCRISVGPDWTAMSGEDKGAVLQTFDRYIVTTYAARFRSYSNQKFEIGAVKSAGEDRVLVETKLVRSNGEPVELNYLFRLNENAWRVIDIYLAGSISQMAQLRAEFAQSLRQGGATALVAQLEQKIQDLKKEA</sequence>
<dbReference type="AlphaFoldDB" id="A0A4R6WGW0"/>
<dbReference type="Pfam" id="PF05494">
    <property type="entry name" value="MlaC"/>
    <property type="match status" value="1"/>
</dbReference>
<dbReference type="PANTHER" id="PTHR36573">
    <property type="entry name" value="INTERMEMBRANE PHOSPHOLIPID TRANSPORT SYSTEM BINDING PROTEIN MLAC"/>
    <property type="match status" value="1"/>
</dbReference>
<dbReference type="NCBIfam" id="TIGR03481">
    <property type="entry name" value="HpnM"/>
    <property type="match status" value="1"/>
</dbReference>
<dbReference type="PANTHER" id="PTHR36573:SF1">
    <property type="entry name" value="INTERMEMBRANE PHOSPHOLIPID TRANSPORT SYSTEM BINDING PROTEIN MLAC"/>
    <property type="match status" value="1"/>
</dbReference>
<dbReference type="EMBL" id="SNYW01000014">
    <property type="protein sequence ID" value="TDQ77541.1"/>
    <property type="molecule type" value="Genomic_DNA"/>
</dbReference>
<keyword evidence="2" id="KW-1185">Reference proteome</keyword>
<organism evidence="1 2">
    <name type="scientific">Dongia mobilis</name>
    <dbReference type="NCBI Taxonomy" id="578943"/>
    <lineage>
        <taxon>Bacteria</taxon>
        <taxon>Pseudomonadati</taxon>
        <taxon>Pseudomonadota</taxon>
        <taxon>Alphaproteobacteria</taxon>
        <taxon>Rhodospirillales</taxon>
        <taxon>Dongiaceae</taxon>
        <taxon>Dongia</taxon>
    </lineage>
</organism>
<dbReference type="Gene3D" id="3.10.450.710">
    <property type="entry name" value="Tgt2/MlaC"/>
    <property type="match status" value="1"/>
</dbReference>
<dbReference type="InterPro" id="IPR042245">
    <property type="entry name" value="Tgt2/MlaC_sf"/>
</dbReference>